<evidence type="ECO:0008006" key="4">
    <source>
        <dbReference type="Google" id="ProtNLM"/>
    </source>
</evidence>
<dbReference type="AlphaFoldDB" id="A0AAW5UC43"/>
<evidence type="ECO:0000313" key="3">
    <source>
        <dbReference type="Proteomes" id="UP001208620"/>
    </source>
</evidence>
<dbReference type="EMBL" id="JAPDVD010000002">
    <property type="protein sequence ID" value="MCW4138885.1"/>
    <property type="molecule type" value="Genomic_DNA"/>
</dbReference>
<gene>
    <name evidence="2" type="ORF">ONT01_14145</name>
</gene>
<comment type="caution">
    <text evidence="2">The sequence shown here is derived from an EMBL/GenBank/DDBJ whole genome shotgun (WGS) entry which is preliminary data.</text>
</comment>
<proteinExistence type="predicted"/>
<organism evidence="2 3">
    <name type="scientific">Segatella copri</name>
    <dbReference type="NCBI Taxonomy" id="165179"/>
    <lineage>
        <taxon>Bacteria</taxon>
        <taxon>Pseudomonadati</taxon>
        <taxon>Bacteroidota</taxon>
        <taxon>Bacteroidia</taxon>
        <taxon>Bacteroidales</taxon>
        <taxon>Prevotellaceae</taxon>
        <taxon>Segatella</taxon>
    </lineage>
</organism>
<protein>
    <recommendedName>
        <fullName evidence="4">DUF1738 domain-containing protein</fullName>
    </recommendedName>
</protein>
<evidence type="ECO:0000256" key="1">
    <source>
        <dbReference type="SAM" id="MobiDB-lite"/>
    </source>
</evidence>
<accession>A0AAW5UC43</accession>
<dbReference type="Proteomes" id="UP001208620">
    <property type="component" value="Unassembled WGS sequence"/>
</dbReference>
<name>A0AAW5UC43_9BACT</name>
<sequence length="905" mass="103391">MNYQTSQSKGDRFMKGWQTLFSKSQQTGKKPFPKDRFFSPEELEFLDTTQSELSLLEKWALQLGKWARDKSETSHFPQVKWQAGRFSTWVDNIEEIDSKNKQIERFRQLKADGYVLPSAYESMIEDKLGKDLVGMFFKQGHGNKERICTVDAYIGGDSARESHIAYSTFLSLSTQPELHEIPLARFQQLIQSKELVQLTPEETKSWVKGREQVEAARKDFMALQKDIGKTYPLNFGGDFPAVSRKQIFSQFLQKNITPLSWSLNAKDDMKVNFYVNDRWEKVQQLDITPLNVHQHMELLRAVKTRLESDNLNAHLEKLMSCLGNKIGDSILYTPNSPGGIQTTDDHADGVLLSNTGKLSAFKKPKNVEIPLNTDDLKLIKEGLIKEGVTKIALLQSKSPEETEQLAQLTKELTMILGSKQAFNQHLSHVLSSPEPSQKEFKEASKEDHVNDQQEVALMKDYVQSMKDANNPFSGDMMLLPDETEIKTLFQEQEMLEDDYERNVSSMDLKARNQMEVQIQKSVDHYEKKLSSLIGDYFSQEKLQQKKNAPENEEKVYMSSEDGFFEPLKGRWHTEEHLHTQAYSQYGKLIADRLSLQVTYPELPWIKSNAALPQGINGDKFDSKTSLLLSILTEKEGYEVPIYMTLDDIKRENLKVDISKEGFCLSDGKTLQTVYNIEQTNFSMEHPQKWEQLRKSCKVSASKQTSVIGMLTEKGKYPAQVIFDGRKGLVSYSAKEDAIHLAPHQLFESEDDYMRDLSIGLVRSTRKEAAKLTRYEHLVKEELLAHMGGAMIGQRCKFDVKGLDYNKYWKDLLKQDPGFTKHALTSAEHAVNIIFQYVEKANQAESPDKGIDLRTSTPIDMDVDGNGIIESQENMAADTKQGENEQAHDHKEDTMLPHTSKSKCSR</sequence>
<feature type="compositionally biased region" description="Basic and acidic residues" evidence="1">
    <location>
        <begin position="879"/>
        <end position="894"/>
    </location>
</feature>
<feature type="region of interest" description="Disordered" evidence="1">
    <location>
        <begin position="867"/>
        <end position="905"/>
    </location>
</feature>
<evidence type="ECO:0000313" key="2">
    <source>
        <dbReference type="EMBL" id="MCW4138885.1"/>
    </source>
</evidence>
<dbReference type="RefSeq" id="WP_264949505.1">
    <property type="nucleotide sequence ID" value="NZ_DAWEAY010000018.1"/>
</dbReference>
<reference evidence="2" key="1">
    <citation type="submission" date="2022-11" db="EMBL/GenBank/DDBJ databases">
        <title>Genomic repertoires linked with pathogenic potency of arthritogenic Prevotella copri isolated from the gut of rheumatoid arthritis patients.</title>
        <authorList>
            <person name="Nii T."/>
            <person name="Maeda Y."/>
            <person name="Motooka D."/>
            <person name="Naito M."/>
            <person name="Matsumoto Y."/>
            <person name="Ogawa T."/>
            <person name="Oguro-Igashira E."/>
            <person name="Kishikawa T."/>
            <person name="Yamashita M."/>
            <person name="Koizumi S."/>
            <person name="Kurakawa T."/>
            <person name="Okumura R."/>
            <person name="Kayama H."/>
            <person name="Murakami M."/>
            <person name="Sakaguchi T."/>
            <person name="Das B."/>
            <person name="Nakamura S."/>
            <person name="Okada Y."/>
            <person name="Kumanogoh A."/>
            <person name="Takeda K."/>
        </authorList>
    </citation>
    <scope>NUCLEOTIDE SEQUENCE</scope>
    <source>
        <strain evidence="2">H105_2-2</strain>
    </source>
</reference>